<dbReference type="PANTHER" id="PTHR43705:SF1">
    <property type="entry name" value="HYDROXYACYLGLUTATHIONE HYDROLASE GLOB"/>
    <property type="match status" value="1"/>
</dbReference>
<dbReference type="Pfam" id="PF00753">
    <property type="entry name" value="Lactamase_B"/>
    <property type="match status" value="1"/>
</dbReference>
<gene>
    <name evidence="7 9" type="primary">gloB</name>
    <name evidence="9" type="ORF">GCM10023337_00690</name>
</gene>
<keyword evidence="6 7" id="KW-0862">Zinc</keyword>
<feature type="binding site" evidence="7">
    <location>
        <position position="193"/>
    </location>
    <ligand>
        <name>Zn(2+)</name>
        <dbReference type="ChEBI" id="CHEBI:29105"/>
        <label>2</label>
    </ligand>
</feature>
<dbReference type="Gene3D" id="3.60.15.10">
    <property type="entry name" value="Ribonuclease Z/Hydroxyacylglutathione hydrolase-like"/>
    <property type="match status" value="1"/>
</dbReference>
<dbReference type="HAMAP" id="MF_01374">
    <property type="entry name" value="Glyoxalase_2"/>
    <property type="match status" value="1"/>
</dbReference>
<comment type="cofactor">
    <cofactor evidence="7">
        <name>Zn(2+)</name>
        <dbReference type="ChEBI" id="CHEBI:29105"/>
    </cofactor>
    <text evidence="7">Binds 2 Zn(2+) ions per subunit.</text>
</comment>
<dbReference type="PIRSF" id="PIRSF005457">
    <property type="entry name" value="Glx"/>
    <property type="match status" value="1"/>
</dbReference>
<evidence type="ECO:0000313" key="9">
    <source>
        <dbReference type="EMBL" id="GAA5083735.1"/>
    </source>
</evidence>
<dbReference type="InterPro" id="IPR032282">
    <property type="entry name" value="HAGH_C"/>
</dbReference>
<feature type="binding site" evidence="7">
    <location>
        <position position="155"/>
    </location>
    <ligand>
        <name>Zn(2+)</name>
        <dbReference type="ChEBI" id="CHEBI:29105"/>
        <label>1</label>
    </ligand>
</feature>
<evidence type="ECO:0000256" key="1">
    <source>
        <dbReference type="ARBA" id="ARBA00001623"/>
    </source>
</evidence>
<evidence type="ECO:0000259" key="8">
    <source>
        <dbReference type="SMART" id="SM00849"/>
    </source>
</evidence>
<dbReference type="GO" id="GO:0016787">
    <property type="term" value="F:hydrolase activity"/>
    <property type="evidence" value="ECO:0007669"/>
    <property type="project" value="UniProtKB-KW"/>
</dbReference>
<name>A0ABP9LWJ9_9BURK</name>
<evidence type="ECO:0000256" key="4">
    <source>
        <dbReference type="ARBA" id="ARBA00022723"/>
    </source>
</evidence>
<protein>
    <recommendedName>
        <fullName evidence="7">Hydroxyacylglutathione hydrolase</fullName>
        <ecNumber evidence="7">3.1.2.6</ecNumber>
    </recommendedName>
    <alternativeName>
        <fullName evidence="7">Glyoxalase II</fullName>
        <shortName evidence="7">Glx II</shortName>
    </alternativeName>
</protein>
<sequence length="281" mass="30643">MFSCSVTQVPPIMKNHLAPTPALQLEPIPAFNDNYIWLIHNEKHAVVIDPGDAHPVIQFLEQQSLQLDAILITHHHHDHVGGIQALLSHSQDATVYGPAHEAIPQRQVAVDQGDQITLQPLGITLDVLAVPGHTLGHVAYVTHLTSEQPVLFCGDTLFSGGCGRLFEGTPAQMYASLQKLAALPTNTFVCCAHEYTLSNLMWALEVEPDNTALQTYYEQASELRQAQQPTLPSTIGLELQINPFLRTGVPAVQLSAAAYAGQPAHSPSEVLAQLREWKNNA</sequence>
<comment type="caution">
    <text evidence="9">The sequence shown here is derived from an EMBL/GenBank/DDBJ whole genome shotgun (WGS) entry which is preliminary data.</text>
</comment>
<evidence type="ECO:0000256" key="7">
    <source>
        <dbReference type="HAMAP-Rule" id="MF_01374"/>
    </source>
</evidence>
<dbReference type="EMBL" id="BAABKD010000001">
    <property type="protein sequence ID" value="GAA5083735.1"/>
    <property type="molecule type" value="Genomic_DNA"/>
</dbReference>
<feature type="binding site" evidence="7">
    <location>
        <position position="155"/>
    </location>
    <ligand>
        <name>Zn(2+)</name>
        <dbReference type="ChEBI" id="CHEBI:29105"/>
        <label>2</label>
    </ligand>
</feature>
<evidence type="ECO:0000256" key="2">
    <source>
        <dbReference type="ARBA" id="ARBA00004963"/>
    </source>
</evidence>
<dbReference type="InterPro" id="IPR035680">
    <property type="entry name" value="Clx_II_MBL"/>
</dbReference>
<feature type="binding site" evidence="7">
    <location>
        <position position="79"/>
    </location>
    <ligand>
        <name>Zn(2+)</name>
        <dbReference type="ChEBI" id="CHEBI:29105"/>
        <label>2</label>
    </ligand>
</feature>
<dbReference type="InterPro" id="IPR017782">
    <property type="entry name" value="Hydroxyacylglutathione_Hdrlase"/>
</dbReference>
<dbReference type="NCBIfam" id="TIGR03413">
    <property type="entry name" value="GSH_gloB"/>
    <property type="match status" value="1"/>
</dbReference>
<feature type="binding site" evidence="7">
    <location>
        <position position="76"/>
    </location>
    <ligand>
        <name>Zn(2+)</name>
        <dbReference type="ChEBI" id="CHEBI:29105"/>
        <label>1</label>
    </ligand>
</feature>
<dbReference type="SUPFAM" id="SSF56281">
    <property type="entry name" value="Metallo-hydrolase/oxidoreductase"/>
    <property type="match status" value="1"/>
</dbReference>
<comment type="function">
    <text evidence="7">Thiolesterase that catalyzes the hydrolysis of S-D-lactoyl-glutathione to form glutathione and D-lactic acid.</text>
</comment>
<keyword evidence="5 7" id="KW-0378">Hydrolase</keyword>
<accession>A0ABP9LWJ9</accession>
<dbReference type="EC" id="3.1.2.6" evidence="7"/>
<dbReference type="PANTHER" id="PTHR43705">
    <property type="entry name" value="HYDROXYACYLGLUTATHIONE HYDROLASE"/>
    <property type="match status" value="1"/>
</dbReference>
<comment type="subunit">
    <text evidence="7">Monomer.</text>
</comment>
<comment type="similarity">
    <text evidence="3 7">Belongs to the metallo-beta-lactamase superfamily. Glyoxalase II family.</text>
</comment>
<dbReference type="Proteomes" id="UP001500227">
    <property type="component" value="Unassembled WGS sequence"/>
</dbReference>
<dbReference type="Pfam" id="PF16123">
    <property type="entry name" value="HAGH_C"/>
    <property type="match status" value="1"/>
</dbReference>
<evidence type="ECO:0000313" key="10">
    <source>
        <dbReference type="Proteomes" id="UP001500227"/>
    </source>
</evidence>
<dbReference type="SMART" id="SM00849">
    <property type="entry name" value="Lactamase_B"/>
    <property type="match status" value="1"/>
</dbReference>
<evidence type="ECO:0000256" key="3">
    <source>
        <dbReference type="ARBA" id="ARBA00006759"/>
    </source>
</evidence>
<feature type="domain" description="Metallo-beta-lactamase" evidence="8">
    <location>
        <begin position="33"/>
        <end position="193"/>
    </location>
</feature>
<organism evidence="9 10">
    <name type="scientific">Paenalcaligenes hermetiae</name>
    <dbReference type="NCBI Taxonomy" id="1157987"/>
    <lineage>
        <taxon>Bacteria</taxon>
        <taxon>Pseudomonadati</taxon>
        <taxon>Pseudomonadota</taxon>
        <taxon>Betaproteobacteria</taxon>
        <taxon>Burkholderiales</taxon>
        <taxon>Alcaligenaceae</taxon>
        <taxon>Paenalcaligenes</taxon>
    </lineage>
</organism>
<dbReference type="InterPro" id="IPR001279">
    <property type="entry name" value="Metallo-B-lactamas"/>
</dbReference>
<feature type="binding site" evidence="7">
    <location>
        <position position="133"/>
    </location>
    <ligand>
        <name>Zn(2+)</name>
        <dbReference type="ChEBI" id="CHEBI:29105"/>
        <label>1</label>
    </ligand>
</feature>
<dbReference type="InterPro" id="IPR050110">
    <property type="entry name" value="Glyoxalase_II_hydrolase"/>
</dbReference>
<dbReference type="CDD" id="cd07723">
    <property type="entry name" value="hydroxyacylglutathione_hydrolase_MBL-fold"/>
    <property type="match status" value="1"/>
</dbReference>
<feature type="binding site" evidence="7">
    <location>
        <position position="78"/>
    </location>
    <ligand>
        <name>Zn(2+)</name>
        <dbReference type="ChEBI" id="CHEBI:29105"/>
        <label>2</label>
    </ligand>
</feature>
<feature type="binding site" evidence="7">
    <location>
        <position position="74"/>
    </location>
    <ligand>
        <name>Zn(2+)</name>
        <dbReference type="ChEBI" id="CHEBI:29105"/>
        <label>1</label>
    </ligand>
</feature>
<dbReference type="InterPro" id="IPR036866">
    <property type="entry name" value="RibonucZ/Hydroxyglut_hydro"/>
</dbReference>
<evidence type="ECO:0000256" key="6">
    <source>
        <dbReference type="ARBA" id="ARBA00022833"/>
    </source>
</evidence>
<proteinExistence type="inferred from homology"/>
<reference evidence="10" key="1">
    <citation type="journal article" date="2019" name="Int. J. Syst. Evol. Microbiol.">
        <title>The Global Catalogue of Microorganisms (GCM) 10K type strain sequencing project: providing services to taxonomists for standard genome sequencing and annotation.</title>
        <authorList>
            <consortium name="The Broad Institute Genomics Platform"/>
            <consortium name="The Broad Institute Genome Sequencing Center for Infectious Disease"/>
            <person name="Wu L."/>
            <person name="Ma J."/>
        </authorList>
    </citation>
    <scope>NUCLEOTIDE SEQUENCE [LARGE SCALE GENOMIC DNA]</scope>
    <source>
        <strain evidence="10">JCM 18423</strain>
    </source>
</reference>
<keyword evidence="10" id="KW-1185">Reference proteome</keyword>
<evidence type="ECO:0000256" key="5">
    <source>
        <dbReference type="ARBA" id="ARBA00022801"/>
    </source>
</evidence>
<comment type="catalytic activity">
    <reaction evidence="1 7">
        <text>an S-(2-hydroxyacyl)glutathione + H2O = a 2-hydroxy carboxylate + glutathione + H(+)</text>
        <dbReference type="Rhea" id="RHEA:21864"/>
        <dbReference type="ChEBI" id="CHEBI:15377"/>
        <dbReference type="ChEBI" id="CHEBI:15378"/>
        <dbReference type="ChEBI" id="CHEBI:57925"/>
        <dbReference type="ChEBI" id="CHEBI:58896"/>
        <dbReference type="ChEBI" id="CHEBI:71261"/>
        <dbReference type="EC" id="3.1.2.6"/>
    </reaction>
</comment>
<keyword evidence="4 7" id="KW-0479">Metal-binding</keyword>
<comment type="pathway">
    <text evidence="2 7">Secondary metabolite metabolism; methylglyoxal degradation; (R)-lactate from methylglyoxal: step 2/2.</text>
</comment>